<sequence>MGVPGPAGGPDAGSEGRVAAGPGGEPRPAGAGSVAGAGAGPRPEGAGAGRAARRAVGVGMVGYAFMGAAHSQGWRTVGRVFELPVDARLTAVCGRDGAAVRAAADRLGWASAETDWRALVARDDIDLVDICTPGDSHAEIAVAALDAGKHVLCEKPLANTVAEAEAMAAAAARAAARGQVAMVGFNYRRVPALALARRMVAEGRIGTLRHVRLSYLQDWLVDPSFPLTWRLRKDRAGSGALGDLGAHIVDLAQFLTGEGIAGVSALTETFVRERPLLDAGAGAVSAAGGAGAGRVRAGTGQVTVDDAALFTARFPSGALATFEATRFAAGRKNALRVELNGSDGSLAFDLERLNELSFHDHTEPAVSSGFRRILVTEPGHPYLEAWWPPGHGLGYEHTFVHQARDLLHAVATGSTPEPSFADGLSVQRVLAAVEKSAAENAVYTPVETSAPASGDASAPTSVPAPGGPPTGASAVPSAGPSAGRPASTPAGPATGTPAHAAPDAGTTAV</sequence>
<organism evidence="5 6">
    <name type="scientific">Streptomyces typhae</name>
    <dbReference type="NCBI Taxonomy" id="2681492"/>
    <lineage>
        <taxon>Bacteria</taxon>
        <taxon>Bacillati</taxon>
        <taxon>Actinomycetota</taxon>
        <taxon>Actinomycetes</taxon>
        <taxon>Kitasatosporales</taxon>
        <taxon>Streptomycetaceae</taxon>
        <taxon>Streptomyces</taxon>
    </lineage>
</organism>
<evidence type="ECO:0000313" key="5">
    <source>
        <dbReference type="EMBL" id="MVO87197.1"/>
    </source>
</evidence>
<feature type="region of interest" description="Disordered" evidence="2">
    <location>
        <begin position="1"/>
        <end position="48"/>
    </location>
</feature>
<dbReference type="InterPro" id="IPR050463">
    <property type="entry name" value="Gfo/Idh/MocA_oxidrdct_glycsds"/>
</dbReference>
<feature type="compositionally biased region" description="Low complexity" evidence="2">
    <location>
        <begin position="456"/>
        <end position="509"/>
    </location>
</feature>
<dbReference type="PANTHER" id="PTHR43818">
    <property type="entry name" value="BCDNA.GH03377"/>
    <property type="match status" value="1"/>
</dbReference>
<protein>
    <submittedName>
        <fullName evidence="5">Gfo/Idh/MocA family oxidoreductase</fullName>
    </submittedName>
</protein>
<feature type="compositionally biased region" description="Low complexity" evidence="2">
    <location>
        <begin position="12"/>
        <end position="32"/>
    </location>
</feature>
<dbReference type="Gene3D" id="3.40.50.720">
    <property type="entry name" value="NAD(P)-binding Rossmann-like Domain"/>
    <property type="match status" value="1"/>
</dbReference>
<dbReference type="SUPFAM" id="SSF51735">
    <property type="entry name" value="NAD(P)-binding Rossmann-fold domains"/>
    <property type="match status" value="1"/>
</dbReference>
<dbReference type="PANTHER" id="PTHR43818:SF11">
    <property type="entry name" value="BCDNA.GH03377"/>
    <property type="match status" value="1"/>
</dbReference>
<keyword evidence="6" id="KW-1185">Reference proteome</keyword>
<dbReference type="GO" id="GO:0016491">
    <property type="term" value="F:oxidoreductase activity"/>
    <property type="evidence" value="ECO:0007669"/>
    <property type="project" value="UniProtKB-KW"/>
</dbReference>
<dbReference type="Pfam" id="PF22725">
    <property type="entry name" value="GFO_IDH_MocA_C3"/>
    <property type="match status" value="1"/>
</dbReference>
<feature type="region of interest" description="Disordered" evidence="2">
    <location>
        <begin position="448"/>
        <end position="509"/>
    </location>
</feature>
<feature type="compositionally biased region" description="Gly residues" evidence="2">
    <location>
        <begin position="1"/>
        <end position="11"/>
    </location>
</feature>
<dbReference type="InterPro" id="IPR036291">
    <property type="entry name" value="NAD(P)-bd_dom_sf"/>
</dbReference>
<dbReference type="Gene3D" id="3.30.360.10">
    <property type="entry name" value="Dihydrodipicolinate Reductase, domain 2"/>
    <property type="match status" value="1"/>
</dbReference>
<dbReference type="InterPro" id="IPR055170">
    <property type="entry name" value="GFO_IDH_MocA-like_dom"/>
</dbReference>
<dbReference type="GO" id="GO:0000166">
    <property type="term" value="F:nucleotide binding"/>
    <property type="evidence" value="ECO:0007669"/>
    <property type="project" value="InterPro"/>
</dbReference>
<dbReference type="Pfam" id="PF01408">
    <property type="entry name" value="GFO_IDH_MocA"/>
    <property type="match status" value="1"/>
</dbReference>
<accession>A0A6L6X0D7</accession>
<evidence type="ECO:0000313" key="6">
    <source>
        <dbReference type="Proteomes" id="UP000483802"/>
    </source>
</evidence>
<proteinExistence type="predicted"/>
<reference evidence="5 6" key="1">
    <citation type="submission" date="2019-11" db="EMBL/GenBank/DDBJ databases">
        <title>Streptomyces typhae sp. nov., a novel endophytic actinomycete isolated from the root of cattail pollen (Typha angustifolia L.).</title>
        <authorList>
            <person name="Peng C."/>
        </authorList>
    </citation>
    <scope>NUCLEOTIDE SEQUENCE [LARGE SCALE GENOMIC DNA]</scope>
    <source>
        <strain evidence="6">p1417</strain>
    </source>
</reference>
<dbReference type="InterPro" id="IPR000683">
    <property type="entry name" value="Gfo/Idh/MocA-like_OxRdtase_N"/>
</dbReference>
<dbReference type="Proteomes" id="UP000483802">
    <property type="component" value="Unassembled WGS sequence"/>
</dbReference>
<dbReference type="SUPFAM" id="SSF55347">
    <property type="entry name" value="Glyceraldehyde-3-phosphate dehydrogenase-like, C-terminal domain"/>
    <property type="match status" value="1"/>
</dbReference>
<evidence type="ECO:0000256" key="1">
    <source>
        <dbReference type="ARBA" id="ARBA00023002"/>
    </source>
</evidence>
<dbReference type="RefSeq" id="WP_157166968.1">
    <property type="nucleotide sequence ID" value="NZ_WPNZ01000011.1"/>
</dbReference>
<keyword evidence="1" id="KW-0560">Oxidoreductase</keyword>
<dbReference type="EMBL" id="WPNZ01000011">
    <property type="protein sequence ID" value="MVO87197.1"/>
    <property type="molecule type" value="Genomic_DNA"/>
</dbReference>
<evidence type="ECO:0000259" key="4">
    <source>
        <dbReference type="Pfam" id="PF22725"/>
    </source>
</evidence>
<evidence type="ECO:0000259" key="3">
    <source>
        <dbReference type="Pfam" id="PF01408"/>
    </source>
</evidence>
<feature type="domain" description="GFO/IDH/MocA-like oxidoreductase" evidence="4">
    <location>
        <begin position="195"/>
        <end position="346"/>
    </location>
</feature>
<gene>
    <name evidence="5" type="ORF">GPA10_21125</name>
</gene>
<dbReference type="AlphaFoldDB" id="A0A6L6X0D7"/>
<feature type="domain" description="Gfo/Idh/MocA-like oxidoreductase N-terminal" evidence="3">
    <location>
        <begin position="57"/>
        <end position="180"/>
    </location>
</feature>
<evidence type="ECO:0000256" key="2">
    <source>
        <dbReference type="SAM" id="MobiDB-lite"/>
    </source>
</evidence>
<comment type="caution">
    <text evidence="5">The sequence shown here is derived from an EMBL/GenBank/DDBJ whole genome shotgun (WGS) entry which is preliminary data.</text>
</comment>
<name>A0A6L6X0D7_9ACTN</name>